<comment type="similarity">
    <text evidence="2 6">Belongs to the clathrin light chain family.</text>
</comment>
<reference evidence="8" key="1">
    <citation type="journal article" date="2020" name="Fungal Divers.">
        <title>Resolving the Mortierellaceae phylogeny through synthesis of multi-gene phylogenetics and phylogenomics.</title>
        <authorList>
            <person name="Vandepol N."/>
            <person name="Liber J."/>
            <person name="Desiro A."/>
            <person name="Na H."/>
            <person name="Kennedy M."/>
            <person name="Barry K."/>
            <person name="Grigoriev I.V."/>
            <person name="Miller A.N."/>
            <person name="O'Donnell K."/>
            <person name="Stajich J.E."/>
            <person name="Bonito G."/>
        </authorList>
    </citation>
    <scope>NUCLEOTIDE SEQUENCE</scope>
    <source>
        <strain evidence="8">KOD948</strain>
    </source>
</reference>
<evidence type="ECO:0000256" key="2">
    <source>
        <dbReference type="ARBA" id="ARBA00005263"/>
    </source>
</evidence>
<dbReference type="PANTHER" id="PTHR10639">
    <property type="entry name" value="CLATHRIN LIGHT CHAIN"/>
    <property type="match status" value="1"/>
</dbReference>
<dbReference type="Pfam" id="PF01086">
    <property type="entry name" value="Clathrin_lg_ch"/>
    <property type="match status" value="2"/>
</dbReference>
<dbReference type="GO" id="GO:0032050">
    <property type="term" value="F:clathrin heavy chain binding"/>
    <property type="evidence" value="ECO:0007669"/>
    <property type="project" value="TreeGrafter"/>
</dbReference>
<feature type="compositionally biased region" description="Polar residues" evidence="7">
    <location>
        <begin position="46"/>
        <end position="58"/>
    </location>
</feature>
<gene>
    <name evidence="8" type="ORF">BG011_004045</name>
</gene>
<keyword evidence="3 6" id="KW-0472">Membrane</keyword>
<evidence type="ECO:0000256" key="4">
    <source>
        <dbReference type="ARBA" id="ARBA00023176"/>
    </source>
</evidence>
<dbReference type="Proteomes" id="UP000726737">
    <property type="component" value="Unassembled WGS sequence"/>
</dbReference>
<keyword evidence="5 6" id="KW-0968">Cytoplasmic vesicle</keyword>
<evidence type="ECO:0000256" key="6">
    <source>
        <dbReference type="RuleBase" id="RU363137"/>
    </source>
</evidence>
<accession>A0A9P6U262</accession>
<dbReference type="GO" id="GO:0072583">
    <property type="term" value="P:clathrin-dependent endocytosis"/>
    <property type="evidence" value="ECO:0007669"/>
    <property type="project" value="TreeGrafter"/>
</dbReference>
<sequence>MDDFSFDASTSASKKTDLGSDDPMADFLAREQAALGGDADFLANLASTPSVTSPSNNVDADFESNFPSFADHEAAITSPPASSASQNANAFAPPSVTVAADNDDDFGAFHSEYPAIETTDSAPVSQTFAASIPIQATGASNGFTSPSPGQSMNPAPQFKAPPEVPEVVKEWREKQSAIVAEKDDKSEAKRQETIGAAHEAIDRFYEDYNQKKAKSITENRDKEAAFLVKRDDVSSGTQWERINRHLDSSPAAVTAALKAGRRDTSRMRELLRDLEKDPNAPGK</sequence>
<evidence type="ECO:0000256" key="5">
    <source>
        <dbReference type="ARBA" id="ARBA00023329"/>
    </source>
</evidence>
<feature type="region of interest" description="Disordered" evidence="7">
    <location>
        <begin position="46"/>
        <end position="65"/>
    </location>
</feature>
<evidence type="ECO:0000256" key="7">
    <source>
        <dbReference type="SAM" id="MobiDB-lite"/>
    </source>
</evidence>
<evidence type="ECO:0000313" key="8">
    <source>
        <dbReference type="EMBL" id="KAG0257278.1"/>
    </source>
</evidence>
<evidence type="ECO:0000256" key="1">
    <source>
        <dbReference type="ARBA" id="ARBA00004180"/>
    </source>
</evidence>
<protein>
    <recommendedName>
        <fullName evidence="6">Clathrin light chain</fullName>
    </recommendedName>
</protein>
<feature type="compositionally biased region" description="Polar residues" evidence="7">
    <location>
        <begin position="137"/>
        <end position="154"/>
    </location>
</feature>
<dbReference type="GO" id="GO:0006886">
    <property type="term" value="P:intracellular protein transport"/>
    <property type="evidence" value="ECO:0007669"/>
    <property type="project" value="InterPro"/>
</dbReference>
<evidence type="ECO:0000313" key="9">
    <source>
        <dbReference type="Proteomes" id="UP000726737"/>
    </source>
</evidence>
<dbReference type="GO" id="GO:0005198">
    <property type="term" value="F:structural molecule activity"/>
    <property type="evidence" value="ECO:0007669"/>
    <property type="project" value="InterPro"/>
</dbReference>
<organism evidence="8 9">
    <name type="scientific">Mortierella polycephala</name>
    <dbReference type="NCBI Taxonomy" id="41804"/>
    <lineage>
        <taxon>Eukaryota</taxon>
        <taxon>Fungi</taxon>
        <taxon>Fungi incertae sedis</taxon>
        <taxon>Mucoromycota</taxon>
        <taxon>Mortierellomycotina</taxon>
        <taxon>Mortierellomycetes</taxon>
        <taxon>Mortierellales</taxon>
        <taxon>Mortierellaceae</taxon>
        <taxon>Mortierella</taxon>
    </lineage>
</organism>
<dbReference type="AlphaFoldDB" id="A0A9P6U262"/>
<dbReference type="InterPro" id="IPR000996">
    <property type="entry name" value="Clathrin_L-chain"/>
</dbReference>
<name>A0A9P6U262_9FUNG</name>
<feature type="compositionally biased region" description="Low complexity" evidence="7">
    <location>
        <begin position="1"/>
        <end position="13"/>
    </location>
</feature>
<dbReference type="PANTHER" id="PTHR10639:SF7">
    <property type="entry name" value="CLATHRIN LIGHT CHAIN"/>
    <property type="match status" value="1"/>
</dbReference>
<comment type="caution">
    <text evidence="8">The sequence shown here is derived from an EMBL/GenBank/DDBJ whole genome shotgun (WGS) entry which is preliminary data.</text>
</comment>
<evidence type="ECO:0000256" key="3">
    <source>
        <dbReference type="ARBA" id="ARBA00023136"/>
    </source>
</evidence>
<feature type="region of interest" description="Disordered" evidence="7">
    <location>
        <begin position="137"/>
        <end position="192"/>
    </location>
</feature>
<comment type="subcellular location">
    <subcellularLocation>
        <location evidence="1 6">Cytoplasmic vesicle membrane</location>
        <topology evidence="1 6">Peripheral membrane protein</topology>
        <orientation evidence="1 6">Cytoplasmic side</orientation>
    </subcellularLocation>
    <subcellularLocation>
        <location evidence="6">Membrane</location>
        <location evidence="6">Coated pit</location>
        <topology evidence="6">Peripheral membrane protein</topology>
        <orientation evidence="6">Cytoplasmic side</orientation>
    </subcellularLocation>
    <text evidence="6">Cytoplasmic face of coated pits and vesicles.</text>
</comment>
<feature type="region of interest" description="Disordered" evidence="7">
    <location>
        <begin position="1"/>
        <end position="23"/>
    </location>
</feature>
<dbReference type="GO" id="GO:0030132">
    <property type="term" value="C:clathrin coat of coated pit"/>
    <property type="evidence" value="ECO:0007669"/>
    <property type="project" value="InterPro"/>
</dbReference>
<feature type="compositionally biased region" description="Basic and acidic residues" evidence="7">
    <location>
        <begin position="166"/>
        <end position="192"/>
    </location>
</feature>
<keyword evidence="4 6" id="KW-0168">Coated pit</keyword>
<dbReference type="EMBL" id="JAAAJA010000264">
    <property type="protein sequence ID" value="KAG0257278.1"/>
    <property type="molecule type" value="Genomic_DNA"/>
</dbReference>
<keyword evidence="9" id="KW-1185">Reference proteome</keyword>
<comment type="function">
    <text evidence="6">Clathrin is the major protein of the polyhedral coat of coated pits and vesicles.</text>
</comment>
<dbReference type="OrthoDB" id="5512at2759"/>
<proteinExistence type="inferred from homology"/>
<dbReference type="GO" id="GO:0030130">
    <property type="term" value="C:clathrin coat of trans-Golgi network vesicle"/>
    <property type="evidence" value="ECO:0007669"/>
    <property type="project" value="InterPro"/>
</dbReference>